<dbReference type="PIRSF" id="PIRSF001486">
    <property type="entry name" value="CatC"/>
    <property type="match status" value="1"/>
</dbReference>
<evidence type="ECO:0000256" key="2">
    <source>
        <dbReference type="ARBA" id="ARBA00005193"/>
    </source>
</evidence>
<comment type="similarity">
    <text evidence="3">Belongs to the muconolactone Delta-isomerase family.</text>
</comment>
<keyword evidence="11" id="KW-1185">Reference proteome</keyword>
<dbReference type="InterPro" id="IPR026029">
    <property type="entry name" value="MLI_dom"/>
</dbReference>
<gene>
    <name evidence="10" type="primary">catC</name>
    <name evidence="10" type="ORF">P8192_01980</name>
</gene>
<sequence>MLFLARMDVRFPESMDAQTKADYQAQEKSYSADLQRRGVLKGIWRVVGEYANYSIYDVDGHDELHAIFQGFPMFPYMKVQVTPLAQHPNATADEFFAPPST</sequence>
<dbReference type="EMBL" id="CP121252">
    <property type="protein sequence ID" value="WFP16917.1"/>
    <property type="molecule type" value="Genomic_DNA"/>
</dbReference>
<evidence type="ECO:0000256" key="4">
    <source>
        <dbReference type="ARBA" id="ARBA00011365"/>
    </source>
</evidence>
<dbReference type="SUPFAM" id="SSF54909">
    <property type="entry name" value="Dimeric alpha+beta barrel"/>
    <property type="match status" value="1"/>
</dbReference>
<evidence type="ECO:0000256" key="6">
    <source>
        <dbReference type="ARBA" id="ARBA00022797"/>
    </source>
</evidence>
<comment type="catalytic activity">
    <reaction evidence="1">
        <text>(S)-muconolactone = (4,5-dihydro-5-oxofuran-2-yl)-acetate</text>
        <dbReference type="Rhea" id="RHEA:12348"/>
        <dbReference type="ChEBI" id="CHEBI:58425"/>
        <dbReference type="ChEBI" id="CHEBI:58736"/>
        <dbReference type="EC" id="5.3.3.4"/>
    </reaction>
</comment>
<keyword evidence="7 10" id="KW-0413">Isomerase</keyword>
<feature type="domain" description="Muconolactone isomerase" evidence="9">
    <location>
        <begin position="1"/>
        <end position="89"/>
    </location>
</feature>
<comment type="subunit">
    <text evidence="4">Homodecamer.</text>
</comment>
<reference evidence="10 11" key="1">
    <citation type="submission" date="2023-04" db="EMBL/GenBank/DDBJ databases">
        <title>Funneling lignin-derived compounds into biodiesel using alkali-halophilic Citricoccus sp. P2.</title>
        <authorList>
            <person name="Luo C.-B."/>
        </authorList>
    </citation>
    <scope>NUCLEOTIDE SEQUENCE [LARGE SCALE GENOMIC DNA]</scope>
    <source>
        <strain evidence="10 11">P2</strain>
    </source>
</reference>
<dbReference type="NCBIfam" id="TIGR03221">
    <property type="entry name" value="muco_delta"/>
    <property type="match status" value="1"/>
</dbReference>
<name>A0ABY8H8H9_9MICC</name>
<comment type="pathway">
    <text evidence="2">Aromatic compound metabolism; beta-ketoadipate pathway; 5-oxo-4,5-dihydro-2-furylacetate from catechol: step 3/3.</text>
</comment>
<dbReference type="Proteomes" id="UP001219037">
    <property type="component" value="Chromosome"/>
</dbReference>
<organism evidence="10 11">
    <name type="scientific">Citricoccus muralis</name>
    <dbReference type="NCBI Taxonomy" id="169134"/>
    <lineage>
        <taxon>Bacteria</taxon>
        <taxon>Bacillati</taxon>
        <taxon>Actinomycetota</taxon>
        <taxon>Actinomycetes</taxon>
        <taxon>Micrococcales</taxon>
        <taxon>Micrococcaceae</taxon>
        <taxon>Citricoccus</taxon>
    </lineage>
</organism>
<evidence type="ECO:0000256" key="3">
    <source>
        <dbReference type="ARBA" id="ARBA00010882"/>
    </source>
</evidence>
<evidence type="ECO:0000256" key="1">
    <source>
        <dbReference type="ARBA" id="ARBA00001739"/>
    </source>
</evidence>
<evidence type="ECO:0000259" key="9">
    <source>
        <dbReference type="Pfam" id="PF02426"/>
    </source>
</evidence>
<dbReference type="InterPro" id="IPR011008">
    <property type="entry name" value="Dimeric_a/b-barrel"/>
</dbReference>
<evidence type="ECO:0000256" key="8">
    <source>
        <dbReference type="NCBIfam" id="TIGR03221"/>
    </source>
</evidence>
<dbReference type="Pfam" id="PF02426">
    <property type="entry name" value="MIase"/>
    <property type="match status" value="1"/>
</dbReference>
<dbReference type="InterPro" id="IPR003464">
    <property type="entry name" value="Muconolactone_d_Isoase"/>
</dbReference>
<dbReference type="EC" id="5.3.3.4" evidence="5 8"/>
<evidence type="ECO:0000256" key="7">
    <source>
        <dbReference type="ARBA" id="ARBA00023235"/>
    </source>
</evidence>
<dbReference type="GO" id="GO:0016159">
    <property type="term" value="F:muconolactone delta-isomerase activity"/>
    <property type="evidence" value="ECO:0007669"/>
    <property type="project" value="UniProtKB-EC"/>
</dbReference>
<evidence type="ECO:0000313" key="10">
    <source>
        <dbReference type="EMBL" id="WFP16917.1"/>
    </source>
</evidence>
<keyword evidence="6" id="KW-0058">Aromatic hydrocarbons catabolism</keyword>
<evidence type="ECO:0000256" key="5">
    <source>
        <dbReference type="ARBA" id="ARBA00012070"/>
    </source>
</evidence>
<evidence type="ECO:0000313" key="11">
    <source>
        <dbReference type="Proteomes" id="UP001219037"/>
    </source>
</evidence>
<accession>A0ABY8H8H9</accession>
<protein>
    <recommendedName>
        <fullName evidence="5 8">Muconolactone Delta-isomerase</fullName>
        <ecNumber evidence="5 8">5.3.3.4</ecNumber>
    </recommendedName>
</protein>
<proteinExistence type="inferred from homology"/>
<dbReference type="RefSeq" id="WP_278158060.1">
    <property type="nucleotide sequence ID" value="NZ_CP121252.1"/>
</dbReference>
<dbReference type="Gene3D" id="3.30.70.1060">
    <property type="entry name" value="Dimeric alpha+beta barrel"/>
    <property type="match status" value="1"/>
</dbReference>